<protein>
    <submittedName>
        <fullName evidence="6">Sorbitol operon regulator</fullName>
    </submittedName>
</protein>
<evidence type="ECO:0000256" key="2">
    <source>
        <dbReference type="ARBA" id="ARBA00023015"/>
    </source>
</evidence>
<dbReference type="GO" id="GO:0003677">
    <property type="term" value="F:DNA binding"/>
    <property type="evidence" value="ECO:0007669"/>
    <property type="project" value="UniProtKB-KW"/>
</dbReference>
<dbReference type="EMBL" id="CAKKMG010000031">
    <property type="protein sequence ID" value="CAH0226642.1"/>
    <property type="molecule type" value="Genomic_DNA"/>
</dbReference>
<dbReference type="InterPro" id="IPR007324">
    <property type="entry name" value="Sugar-bd_dom_put"/>
</dbReference>
<keyword evidence="4" id="KW-0804">Transcription</keyword>
<dbReference type="Gene3D" id="3.40.50.1360">
    <property type="match status" value="1"/>
</dbReference>
<dbReference type="PANTHER" id="PTHR34294">
    <property type="entry name" value="TRANSCRIPTIONAL REGULATOR-RELATED"/>
    <property type="match status" value="1"/>
</dbReference>
<dbReference type="RefSeq" id="WP_230302171.1">
    <property type="nucleotide sequence ID" value="NZ_CAKKMG010000031.1"/>
</dbReference>
<accession>A0A9W4L2H2</accession>
<dbReference type="InterPro" id="IPR037171">
    <property type="entry name" value="NagB/RpiA_transferase-like"/>
</dbReference>
<dbReference type="Pfam" id="PF04198">
    <property type="entry name" value="Sugar-bind"/>
    <property type="match status" value="1"/>
</dbReference>
<feature type="domain" description="Sugar-binding" evidence="5">
    <location>
        <begin position="58"/>
        <end position="313"/>
    </location>
</feature>
<dbReference type="Proteomes" id="UP000789326">
    <property type="component" value="Unassembled WGS sequence"/>
</dbReference>
<gene>
    <name evidence="6" type="primary">sorC</name>
    <name evidence="6" type="ORF">SRABI133_02531</name>
</gene>
<dbReference type="Gene3D" id="1.10.10.60">
    <property type="entry name" value="Homeodomain-like"/>
    <property type="match status" value="1"/>
</dbReference>
<sequence>MDKREEKRLLVKIAQMYYEEDMTQGAISKELGIYRTSVSRLLKKAREDGVVKITVSSDIDGAFELERRMEKLFGLKEVIIVPEKRDSTELDKKKVVAIAGAELLKRIIKDGDVVGCAWGSTMASLIGEFTNAGKKDAHFVPLVGGPGPMDTKHHVNRIVYNIAEDFGGTSYFIDAAAVVEKKETKDDIVQSHYFAKITELWDNLTIAVVGIGNPNQSSNLVWAGFCGNREIEDLNQQGAIGDICSRFYDIDGDLIQSDLSDRTIAIELEKLKNIPYSIGIAESVEKAPSIIGGLRGGYINTLITTEETANAIIEIIEEKGASLS</sequence>
<dbReference type="InterPro" id="IPR051054">
    <property type="entry name" value="SorC_transcr_regulators"/>
</dbReference>
<evidence type="ECO:0000313" key="7">
    <source>
        <dbReference type="Proteomes" id="UP000789326"/>
    </source>
</evidence>
<keyword evidence="2" id="KW-0805">Transcription regulation</keyword>
<organism evidence="6 7">
    <name type="scientific">Peribacillus simplex</name>
    <dbReference type="NCBI Taxonomy" id="1478"/>
    <lineage>
        <taxon>Bacteria</taxon>
        <taxon>Bacillati</taxon>
        <taxon>Bacillota</taxon>
        <taxon>Bacilli</taxon>
        <taxon>Bacillales</taxon>
        <taxon>Bacillaceae</taxon>
        <taxon>Peribacillus</taxon>
    </lineage>
</organism>
<evidence type="ECO:0000256" key="1">
    <source>
        <dbReference type="ARBA" id="ARBA00010466"/>
    </source>
</evidence>
<dbReference type="PANTHER" id="PTHR34294:SF1">
    <property type="entry name" value="TRANSCRIPTIONAL REGULATOR LSRR"/>
    <property type="match status" value="1"/>
</dbReference>
<keyword evidence="3" id="KW-0238">DNA-binding</keyword>
<dbReference type="AlphaFoldDB" id="A0A9W4L2H2"/>
<proteinExistence type="inferred from homology"/>
<comment type="caution">
    <text evidence="6">The sequence shown here is derived from an EMBL/GenBank/DDBJ whole genome shotgun (WGS) entry which is preliminary data.</text>
</comment>
<evidence type="ECO:0000313" key="6">
    <source>
        <dbReference type="EMBL" id="CAH0226642.1"/>
    </source>
</evidence>
<evidence type="ECO:0000259" key="5">
    <source>
        <dbReference type="Pfam" id="PF04198"/>
    </source>
</evidence>
<reference evidence="6" key="1">
    <citation type="submission" date="2021-11" db="EMBL/GenBank/DDBJ databases">
        <authorList>
            <person name="Bulgarelli D."/>
        </authorList>
    </citation>
    <scope>NUCLEOTIDE SEQUENCE</scope>
    <source>
        <strain evidence="6">Bi133</strain>
    </source>
</reference>
<name>A0A9W4L2H2_9BACI</name>
<evidence type="ECO:0000256" key="3">
    <source>
        <dbReference type="ARBA" id="ARBA00023125"/>
    </source>
</evidence>
<comment type="similarity">
    <text evidence="1">Belongs to the SorC transcriptional regulatory family.</text>
</comment>
<dbReference type="SUPFAM" id="SSF100950">
    <property type="entry name" value="NagB/RpiA/CoA transferase-like"/>
    <property type="match status" value="1"/>
</dbReference>
<evidence type="ECO:0000256" key="4">
    <source>
        <dbReference type="ARBA" id="ARBA00023163"/>
    </source>
</evidence>
<dbReference type="GO" id="GO:0030246">
    <property type="term" value="F:carbohydrate binding"/>
    <property type="evidence" value="ECO:0007669"/>
    <property type="project" value="InterPro"/>
</dbReference>